<comment type="caution">
    <text evidence="1">The sequence shown here is derived from an EMBL/GenBank/DDBJ whole genome shotgun (WGS) entry which is preliminary data.</text>
</comment>
<evidence type="ECO:0000313" key="2">
    <source>
        <dbReference type="Proteomes" id="UP000807342"/>
    </source>
</evidence>
<organism evidence="1 2">
    <name type="scientific">Macrolepiota fuliginosa MF-IS2</name>
    <dbReference type="NCBI Taxonomy" id="1400762"/>
    <lineage>
        <taxon>Eukaryota</taxon>
        <taxon>Fungi</taxon>
        <taxon>Dikarya</taxon>
        <taxon>Basidiomycota</taxon>
        <taxon>Agaricomycotina</taxon>
        <taxon>Agaricomycetes</taxon>
        <taxon>Agaricomycetidae</taxon>
        <taxon>Agaricales</taxon>
        <taxon>Agaricineae</taxon>
        <taxon>Agaricaceae</taxon>
        <taxon>Macrolepiota</taxon>
    </lineage>
</organism>
<proteinExistence type="predicted"/>
<gene>
    <name evidence="1" type="ORF">P691DRAFT_760676</name>
</gene>
<sequence length="55" mass="6234">MNRGPIILTIDEAEYLIDQLPPPSTDDDELTKKLRRRLQELLTQLRSGAEGVVKS</sequence>
<evidence type="ECO:0000313" key="1">
    <source>
        <dbReference type="EMBL" id="KAF9447570.1"/>
    </source>
</evidence>
<keyword evidence="2" id="KW-1185">Reference proteome</keyword>
<protein>
    <submittedName>
        <fullName evidence="1">Uncharacterized protein</fullName>
    </submittedName>
</protein>
<dbReference type="EMBL" id="MU151194">
    <property type="protein sequence ID" value="KAF9447570.1"/>
    <property type="molecule type" value="Genomic_DNA"/>
</dbReference>
<name>A0A9P5XBD3_9AGAR</name>
<reference evidence="1" key="1">
    <citation type="submission" date="2020-11" db="EMBL/GenBank/DDBJ databases">
        <authorList>
            <consortium name="DOE Joint Genome Institute"/>
            <person name="Ahrendt S."/>
            <person name="Riley R."/>
            <person name="Andreopoulos W."/>
            <person name="Labutti K."/>
            <person name="Pangilinan J."/>
            <person name="Ruiz-Duenas F.J."/>
            <person name="Barrasa J.M."/>
            <person name="Sanchez-Garcia M."/>
            <person name="Camarero S."/>
            <person name="Miyauchi S."/>
            <person name="Serrano A."/>
            <person name="Linde D."/>
            <person name="Babiker R."/>
            <person name="Drula E."/>
            <person name="Ayuso-Fernandez I."/>
            <person name="Pacheco R."/>
            <person name="Padilla G."/>
            <person name="Ferreira P."/>
            <person name="Barriuso J."/>
            <person name="Kellner H."/>
            <person name="Castanera R."/>
            <person name="Alfaro M."/>
            <person name="Ramirez L."/>
            <person name="Pisabarro A.G."/>
            <person name="Kuo A."/>
            <person name="Tritt A."/>
            <person name="Lipzen A."/>
            <person name="He G."/>
            <person name="Yan M."/>
            <person name="Ng V."/>
            <person name="Cullen D."/>
            <person name="Martin F."/>
            <person name="Rosso M.-N."/>
            <person name="Henrissat B."/>
            <person name="Hibbett D."/>
            <person name="Martinez A.T."/>
            <person name="Grigoriev I.V."/>
        </authorList>
    </citation>
    <scope>NUCLEOTIDE SEQUENCE</scope>
    <source>
        <strain evidence="1">MF-IS2</strain>
    </source>
</reference>
<accession>A0A9P5XBD3</accession>
<dbReference type="AlphaFoldDB" id="A0A9P5XBD3"/>
<dbReference type="Proteomes" id="UP000807342">
    <property type="component" value="Unassembled WGS sequence"/>
</dbReference>